<dbReference type="Pfam" id="PF16694">
    <property type="entry name" value="Cytochrome_P460"/>
    <property type="match status" value="1"/>
</dbReference>
<sequence length="157" mass="17626">MKIQKTRKLIVVLGFAAAAAVASQARASRDLVKFPQRYASDDAHYATVTRGGIREEIFATRAAIEAARKGQPLPSGTVITMEDYRDGKLFRYIVLEKRAGWGAEYPPEQRNGEWEFQAFNADKTVNETENVGRCFSCHKSQSAQDFVFTLDRMTKAN</sequence>
<name>A0ABQ6BIQ1_9BRAD</name>
<comment type="caution">
    <text evidence="3">The sequence shown here is derived from an EMBL/GenBank/DDBJ whole genome shotgun (WGS) entry which is preliminary data.</text>
</comment>
<feature type="signal peptide" evidence="1">
    <location>
        <begin position="1"/>
        <end position="27"/>
    </location>
</feature>
<evidence type="ECO:0000313" key="3">
    <source>
        <dbReference type="EMBL" id="GLR92117.1"/>
    </source>
</evidence>
<protein>
    <recommendedName>
        <fullName evidence="2">Cytochrome P460 domain-containing protein</fullName>
    </recommendedName>
</protein>
<dbReference type="InterPro" id="IPR032033">
    <property type="entry name" value="Cytochrome_P460"/>
</dbReference>
<organism evidence="3 4">
    <name type="scientific">Bradyrhizobium iriomotense</name>
    <dbReference type="NCBI Taxonomy" id="441950"/>
    <lineage>
        <taxon>Bacteria</taxon>
        <taxon>Pseudomonadati</taxon>
        <taxon>Pseudomonadota</taxon>
        <taxon>Alphaproteobacteria</taxon>
        <taxon>Hyphomicrobiales</taxon>
        <taxon>Nitrobacteraceae</taxon>
        <taxon>Bradyrhizobium</taxon>
    </lineage>
</organism>
<dbReference type="InterPro" id="IPR038142">
    <property type="entry name" value="Cytochrome_P460_sp"/>
</dbReference>
<evidence type="ECO:0000256" key="1">
    <source>
        <dbReference type="SAM" id="SignalP"/>
    </source>
</evidence>
<accession>A0ABQ6BIQ1</accession>
<dbReference type="Gene3D" id="3.50.70.20">
    <property type="entry name" value="Cytochrome P460"/>
    <property type="match status" value="1"/>
</dbReference>
<keyword evidence="4" id="KW-1185">Reference proteome</keyword>
<reference evidence="4" key="1">
    <citation type="journal article" date="2019" name="Int. J. Syst. Evol. Microbiol.">
        <title>The Global Catalogue of Microorganisms (GCM) 10K type strain sequencing project: providing services to taxonomists for standard genome sequencing and annotation.</title>
        <authorList>
            <consortium name="The Broad Institute Genomics Platform"/>
            <consortium name="The Broad Institute Genome Sequencing Center for Infectious Disease"/>
            <person name="Wu L."/>
            <person name="Ma J."/>
        </authorList>
    </citation>
    <scope>NUCLEOTIDE SEQUENCE [LARGE SCALE GENOMIC DNA]</scope>
    <source>
        <strain evidence="4">NBRC 102520</strain>
    </source>
</reference>
<feature type="domain" description="Cytochrome P460" evidence="2">
    <location>
        <begin position="35"/>
        <end position="149"/>
    </location>
</feature>
<proteinExistence type="predicted"/>
<feature type="chain" id="PRO_5046852418" description="Cytochrome P460 domain-containing protein" evidence="1">
    <location>
        <begin position="28"/>
        <end position="157"/>
    </location>
</feature>
<dbReference type="EMBL" id="BSOW01000067">
    <property type="protein sequence ID" value="GLR92117.1"/>
    <property type="molecule type" value="Genomic_DNA"/>
</dbReference>
<evidence type="ECO:0000313" key="4">
    <source>
        <dbReference type="Proteomes" id="UP001156905"/>
    </source>
</evidence>
<gene>
    <name evidence="3" type="ORF">GCM10007857_88360</name>
</gene>
<dbReference type="CDD" id="cd20716">
    <property type="entry name" value="cyt_P460_fam"/>
    <property type="match status" value="1"/>
</dbReference>
<keyword evidence="1" id="KW-0732">Signal</keyword>
<dbReference type="Proteomes" id="UP001156905">
    <property type="component" value="Unassembled WGS sequence"/>
</dbReference>
<dbReference type="RefSeq" id="WP_284276065.1">
    <property type="nucleotide sequence ID" value="NZ_BSOW01000067.1"/>
</dbReference>
<evidence type="ECO:0000259" key="2">
    <source>
        <dbReference type="Pfam" id="PF16694"/>
    </source>
</evidence>